<evidence type="ECO:0000313" key="1">
    <source>
        <dbReference type="EMBL" id="MTE26173.1"/>
    </source>
</evidence>
<protein>
    <recommendedName>
        <fullName evidence="3">TonB-dependent Receptor Plug Domain</fullName>
    </recommendedName>
</protein>
<comment type="caution">
    <text evidence="1">The sequence shown here is derived from an EMBL/GenBank/DDBJ whole genome shotgun (WGS) entry which is preliminary data.</text>
</comment>
<evidence type="ECO:0008006" key="3">
    <source>
        <dbReference type="Google" id="ProtNLM"/>
    </source>
</evidence>
<evidence type="ECO:0000313" key="2">
    <source>
        <dbReference type="Proteomes" id="UP000447545"/>
    </source>
</evidence>
<organism evidence="1 2">
    <name type="scientific">Winogradskyella ouciana</name>
    <dbReference type="NCBI Taxonomy" id="2608631"/>
    <lineage>
        <taxon>Bacteria</taxon>
        <taxon>Pseudomonadati</taxon>
        <taxon>Bacteroidota</taxon>
        <taxon>Flavobacteriia</taxon>
        <taxon>Flavobacteriales</taxon>
        <taxon>Flavobacteriaceae</taxon>
        <taxon>Winogradskyella</taxon>
    </lineage>
</organism>
<reference evidence="1 2" key="1">
    <citation type="submission" date="2019-11" db="EMBL/GenBank/DDBJ databases">
        <title>Winogradskyella ouciana sp. nov., isolated from the hadal seawater of the Mariana Trench.</title>
        <authorList>
            <person name="Liu R."/>
        </authorList>
    </citation>
    <scope>NUCLEOTIDE SEQUENCE [LARGE SCALE GENOMIC DNA]</scope>
    <source>
        <strain evidence="1 2">ZXX205</strain>
    </source>
</reference>
<dbReference type="EMBL" id="WJYA01000004">
    <property type="protein sequence ID" value="MTE26173.1"/>
    <property type="molecule type" value="Genomic_DNA"/>
</dbReference>
<dbReference type="Proteomes" id="UP000447545">
    <property type="component" value="Unassembled WGS sequence"/>
</dbReference>
<dbReference type="Gene3D" id="2.60.40.1930">
    <property type="match status" value="1"/>
</dbReference>
<keyword evidence="2" id="KW-1185">Reference proteome</keyword>
<accession>A0A7K1GAJ9</accession>
<proteinExistence type="predicted"/>
<dbReference type="RefSeq" id="WP_155088012.1">
    <property type="nucleotide sequence ID" value="NZ_WJYA01000004.1"/>
</dbReference>
<sequence length="802" mass="91010">MKAINSLPLSKTIFLLLLFFGLSISAQEDSEVLEAYEDYTEAAREVVYMHLNKSTYIKGESIGFTAYVMDKKDKKPSLLTTNLYVSIEDENKNVIKQKLIRVDDGVASNSFEVDSLFSSGYYNVKAYTNWMLNFNEQNHYVESVRIINPETEEYIEEERIENTVDAQFLPESGHLLSGVINNVGVVIKDNLGFGIPNAKGEVIDSDNQILSTFETNQFGIGKFQLLPSTNETYKVNITSANKDFTVNLDQNVEPRGIIMSLKSLKSKVFVSLITNDETLENIKGNRYTLMAHNGDNYDIMDIYFTDETVVTKAIDYSNTATGVNILTLFNGEDKPIAERLFFNHNGIDVLKTNDVSASRKRDTVTVNLGFKGINSETINSLSVSVLPEETKSYNRHNNIVSYTYLQPYLRGYIEQAKYYFTDVDAKKQYELDNLLLTQGWSSYDWNTIFQNAPNQTHTFEQGIRLKANLASDISDNDDNSFLMHAVADEEPRIFSLSEGENSFLIDNLFPVGSDKIYVSKMTKVNGLLPASLYFQSFPSAIPRLTTDSRTLNPKHDYKIEANIKPNVFKEFNFDEVQALNEVVVQSELDRKRTKMREFGKHKFGKISVIEEEDRLLFNTLGQFLVSKGFNVIDNQGEFAVEDRMYFADRTPNGSRVGPEFFLDGMYIADTQIFYQYSLTNVGYIEINRQGIGEGARGARGVIKIYSSTKGSKSTNNQDTVQDFKLPLSFSAEKKFYVPKYQSYFSDFYKGYGVIGWEPKVKIDEKGIASFKIVKPRGNIKLFIEGIANDGSFIFEEKAISLN</sequence>
<gene>
    <name evidence="1" type="ORF">F1003_04435</name>
</gene>
<name>A0A7K1GAJ9_9FLAO</name>
<dbReference type="AlphaFoldDB" id="A0A7K1GAJ9"/>